<name>A0A106BKN1_THIDE</name>
<dbReference type="InterPro" id="IPR007621">
    <property type="entry name" value="TPM_dom"/>
</dbReference>
<dbReference type="PANTHER" id="PTHR30373">
    <property type="entry name" value="UPF0603 PROTEIN YGCG"/>
    <property type="match status" value="1"/>
</dbReference>
<organism evidence="4 5">
    <name type="scientific">Thiobacillus denitrificans</name>
    <dbReference type="NCBI Taxonomy" id="36861"/>
    <lineage>
        <taxon>Bacteria</taxon>
        <taxon>Pseudomonadati</taxon>
        <taxon>Pseudomonadota</taxon>
        <taxon>Betaproteobacteria</taxon>
        <taxon>Nitrosomonadales</taxon>
        <taxon>Thiobacillaceae</taxon>
        <taxon>Thiobacillus</taxon>
    </lineage>
</organism>
<feature type="signal peptide" evidence="2">
    <location>
        <begin position="1"/>
        <end position="24"/>
    </location>
</feature>
<dbReference type="PATRIC" id="fig|36861.3.peg.2306"/>
<evidence type="ECO:0000256" key="1">
    <source>
        <dbReference type="SAM" id="Phobius"/>
    </source>
</evidence>
<evidence type="ECO:0000313" key="5">
    <source>
        <dbReference type="Proteomes" id="UP000064243"/>
    </source>
</evidence>
<evidence type="ECO:0000313" key="4">
    <source>
        <dbReference type="EMBL" id="KVW94230.1"/>
    </source>
</evidence>
<protein>
    <submittedName>
        <fullName evidence="4">Membrane protein</fullName>
    </submittedName>
</protein>
<evidence type="ECO:0000259" key="3">
    <source>
        <dbReference type="Pfam" id="PF04536"/>
    </source>
</evidence>
<dbReference type="PANTHER" id="PTHR30373:SF2">
    <property type="entry name" value="UPF0603 PROTEIN YGCG"/>
    <property type="match status" value="1"/>
</dbReference>
<keyword evidence="1" id="KW-0472">Membrane</keyword>
<keyword evidence="1" id="KW-0812">Transmembrane</keyword>
<feature type="transmembrane region" description="Helical" evidence="1">
    <location>
        <begin position="206"/>
        <end position="234"/>
    </location>
</feature>
<dbReference type="OrthoDB" id="9810918at2"/>
<evidence type="ECO:0000256" key="2">
    <source>
        <dbReference type="SAM" id="SignalP"/>
    </source>
</evidence>
<dbReference type="Gene3D" id="3.10.310.50">
    <property type="match status" value="1"/>
</dbReference>
<keyword evidence="1" id="KW-1133">Transmembrane helix</keyword>
<dbReference type="Pfam" id="PF04536">
    <property type="entry name" value="TPM_phosphatase"/>
    <property type="match status" value="1"/>
</dbReference>
<proteinExistence type="predicted"/>
<feature type="transmembrane region" description="Helical" evidence="1">
    <location>
        <begin position="178"/>
        <end position="199"/>
    </location>
</feature>
<comment type="caution">
    <text evidence="4">The sequence shown here is derived from an EMBL/GenBank/DDBJ whole genome shotgun (WGS) entry which is preliminary data.</text>
</comment>
<keyword evidence="5" id="KW-1185">Reference proteome</keyword>
<accession>A0A106BKN1</accession>
<sequence>MNRLFRTRFAFGLLLASLALSAWAQVAVPDLSRRVTDLTATLSVDQVAALDGKLAAFEAQQGSQIAVLIIPTTQPEDIAQFGIRVAEQWKIGRAKIDDGVILIIAKDDRTLRLEVGYGLEGAIPDAIAKRVIAETITPHFKADDYYGGIDAGVQQLMRLIEGEPLPPPSEAGSNGDDGALVILIIGGMVAGWLLSLLMGRPAAGGVAALGSGAVGAMLLGFTPLLLFIAVFVFAGVAGGFRPGGGWSSGGGGGFGRGGGLGGGSWGGGGGGFGGGGASGSW</sequence>
<gene>
    <name evidence="4" type="ORF">ABW22_12615</name>
</gene>
<feature type="domain" description="TPM" evidence="3">
    <location>
        <begin position="35"/>
        <end position="158"/>
    </location>
</feature>
<dbReference type="STRING" id="1123392.GCA_000376425_02615"/>
<dbReference type="RefSeq" id="WP_059757213.1">
    <property type="nucleotide sequence ID" value="NZ_LDUG01000036.1"/>
</dbReference>
<dbReference type="EMBL" id="LDUG01000036">
    <property type="protein sequence ID" value="KVW94230.1"/>
    <property type="molecule type" value="Genomic_DNA"/>
</dbReference>
<dbReference type="Proteomes" id="UP000064243">
    <property type="component" value="Unassembled WGS sequence"/>
</dbReference>
<reference evidence="4 5" key="1">
    <citation type="journal article" date="2015" name="Appl. Environ. Microbiol.">
        <title>Aerobic and Anaerobic Thiosulfate Oxidation by a Cold-Adapted, Subglacial Chemoautotroph.</title>
        <authorList>
            <person name="Harrold Z.R."/>
            <person name="Skidmore M.L."/>
            <person name="Hamilton T.L."/>
            <person name="Desch L."/>
            <person name="Amada K."/>
            <person name="van Gelder W."/>
            <person name="Glover K."/>
            <person name="Roden E.E."/>
            <person name="Boyd E.S."/>
        </authorList>
    </citation>
    <scope>NUCLEOTIDE SEQUENCE [LARGE SCALE GENOMIC DNA]</scope>
    <source>
        <strain evidence="4 5">RG</strain>
    </source>
</reference>
<keyword evidence="2" id="KW-0732">Signal</keyword>
<feature type="chain" id="PRO_5007125643" evidence="2">
    <location>
        <begin position="25"/>
        <end position="281"/>
    </location>
</feature>
<dbReference type="AlphaFoldDB" id="A0A106BKN1"/>